<reference evidence="3 4" key="1">
    <citation type="submission" date="2019-09" db="EMBL/GenBank/DDBJ databases">
        <title>Genomes of family Cryomorphaceae.</title>
        <authorList>
            <person name="Bowman J.P."/>
        </authorList>
    </citation>
    <scope>NUCLEOTIDE SEQUENCE [LARGE SCALE GENOMIC DNA]</scope>
    <source>
        <strain evidence="3 4">LMG 25704</strain>
    </source>
</reference>
<comment type="caution">
    <text evidence="3">The sequence shown here is derived from an EMBL/GenBank/DDBJ whole genome shotgun (WGS) entry which is preliminary data.</text>
</comment>
<keyword evidence="1" id="KW-0597">Phosphoprotein</keyword>
<sequence>MKTILLVDDDPIHNVILKRAINNACPDVDVIDFTEPIRALEYLSTAEGSDAPSIIFLDLEMPIMNGFEFADTLGSNHTRLLSSTQVHMVSSSVIESDIQKAKDHPHIQGFISKPVGRNMLEEIIGCGS</sequence>
<feature type="modified residue" description="4-aspartylphosphate" evidence="1">
    <location>
        <position position="58"/>
    </location>
</feature>
<evidence type="ECO:0000256" key="1">
    <source>
        <dbReference type="PROSITE-ProRule" id="PRU00169"/>
    </source>
</evidence>
<proteinExistence type="predicted"/>
<evidence type="ECO:0000259" key="2">
    <source>
        <dbReference type="PROSITE" id="PS50110"/>
    </source>
</evidence>
<dbReference type="PANTHER" id="PTHR44520:SF2">
    <property type="entry name" value="RESPONSE REGULATOR RCP1"/>
    <property type="match status" value="1"/>
</dbReference>
<dbReference type="OrthoDB" id="673128at2"/>
<dbReference type="EMBL" id="WBVO01000001">
    <property type="protein sequence ID" value="KAB2814589.1"/>
    <property type="molecule type" value="Genomic_DNA"/>
</dbReference>
<feature type="domain" description="Response regulatory" evidence="2">
    <location>
        <begin position="3"/>
        <end position="128"/>
    </location>
</feature>
<dbReference type="GO" id="GO:0000160">
    <property type="term" value="P:phosphorelay signal transduction system"/>
    <property type="evidence" value="ECO:0007669"/>
    <property type="project" value="InterPro"/>
</dbReference>
<dbReference type="SUPFAM" id="SSF52172">
    <property type="entry name" value="CheY-like"/>
    <property type="match status" value="1"/>
</dbReference>
<dbReference type="PANTHER" id="PTHR44520">
    <property type="entry name" value="RESPONSE REGULATOR RCP1-RELATED"/>
    <property type="match status" value="1"/>
</dbReference>
<gene>
    <name evidence="3" type="ORF">F8C67_02280</name>
</gene>
<dbReference type="InterPro" id="IPR001789">
    <property type="entry name" value="Sig_transdc_resp-reg_receiver"/>
</dbReference>
<dbReference type="Gene3D" id="3.40.50.2300">
    <property type="match status" value="1"/>
</dbReference>
<evidence type="ECO:0000313" key="4">
    <source>
        <dbReference type="Proteomes" id="UP000468650"/>
    </source>
</evidence>
<dbReference type="InterPro" id="IPR011006">
    <property type="entry name" value="CheY-like_superfamily"/>
</dbReference>
<accession>A0A6N6RLZ9</accession>
<name>A0A6N6RLZ9_9FLAO</name>
<dbReference type="AlphaFoldDB" id="A0A6N6RLZ9"/>
<keyword evidence="4" id="KW-1185">Reference proteome</keyword>
<evidence type="ECO:0000313" key="3">
    <source>
        <dbReference type="EMBL" id="KAB2814589.1"/>
    </source>
</evidence>
<protein>
    <submittedName>
        <fullName evidence="3">Response regulator</fullName>
    </submittedName>
</protein>
<dbReference type="SMART" id="SM00448">
    <property type="entry name" value="REC"/>
    <property type="match status" value="1"/>
</dbReference>
<dbReference type="InterPro" id="IPR052893">
    <property type="entry name" value="TCS_response_regulator"/>
</dbReference>
<dbReference type="PROSITE" id="PS50110">
    <property type="entry name" value="RESPONSE_REGULATORY"/>
    <property type="match status" value="1"/>
</dbReference>
<dbReference type="RefSeq" id="WP_151666167.1">
    <property type="nucleotide sequence ID" value="NZ_WBVO01000001.1"/>
</dbReference>
<dbReference type="Pfam" id="PF00072">
    <property type="entry name" value="Response_reg"/>
    <property type="match status" value="1"/>
</dbReference>
<organism evidence="3 4">
    <name type="scientific">Phaeocystidibacter luteus</name>
    <dbReference type="NCBI Taxonomy" id="911197"/>
    <lineage>
        <taxon>Bacteria</taxon>
        <taxon>Pseudomonadati</taxon>
        <taxon>Bacteroidota</taxon>
        <taxon>Flavobacteriia</taxon>
        <taxon>Flavobacteriales</taxon>
        <taxon>Phaeocystidibacteraceae</taxon>
        <taxon>Phaeocystidibacter</taxon>
    </lineage>
</organism>
<dbReference type="Proteomes" id="UP000468650">
    <property type="component" value="Unassembled WGS sequence"/>
</dbReference>